<feature type="chain" id="PRO_5039433407" description="Ig-like domain-containing protein" evidence="7">
    <location>
        <begin position="30"/>
        <end position="335"/>
    </location>
</feature>
<feature type="transmembrane region" description="Helical" evidence="6">
    <location>
        <begin position="240"/>
        <end position="265"/>
    </location>
</feature>
<proteinExistence type="predicted"/>
<dbReference type="PANTHER" id="PTHR11640:SF160">
    <property type="entry name" value="PEROXIDASIN HOMOLOG"/>
    <property type="match status" value="1"/>
</dbReference>
<dbReference type="InterPro" id="IPR013783">
    <property type="entry name" value="Ig-like_fold"/>
</dbReference>
<evidence type="ECO:0000256" key="1">
    <source>
        <dbReference type="ARBA" id="ARBA00004479"/>
    </source>
</evidence>
<accession>A0A9D3PT14</accession>
<evidence type="ECO:0000256" key="7">
    <source>
        <dbReference type="SAM" id="SignalP"/>
    </source>
</evidence>
<dbReference type="InterPro" id="IPR007110">
    <property type="entry name" value="Ig-like_dom"/>
</dbReference>
<dbReference type="PANTHER" id="PTHR11640">
    <property type="entry name" value="NEPHRIN"/>
    <property type="match status" value="1"/>
</dbReference>
<evidence type="ECO:0000256" key="3">
    <source>
        <dbReference type="ARBA" id="ARBA00023157"/>
    </source>
</evidence>
<evidence type="ECO:0000259" key="8">
    <source>
        <dbReference type="PROSITE" id="PS50835"/>
    </source>
</evidence>
<dbReference type="SMART" id="SM00409">
    <property type="entry name" value="IG"/>
    <property type="match status" value="2"/>
</dbReference>
<keyword evidence="4" id="KW-0325">Glycoprotein</keyword>
<dbReference type="SUPFAM" id="SSF48726">
    <property type="entry name" value="Immunoglobulin"/>
    <property type="match status" value="2"/>
</dbReference>
<dbReference type="Pfam" id="PF13927">
    <property type="entry name" value="Ig_3"/>
    <property type="match status" value="1"/>
</dbReference>
<evidence type="ECO:0000256" key="6">
    <source>
        <dbReference type="SAM" id="Phobius"/>
    </source>
</evidence>
<keyword evidence="5" id="KW-0393">Immunoglobulin domain</keyword>
<dbReference type="EMBL" id="JAFDVH010000013">
    <property type="protein sequence ID" value="KAG7465972.1"/>
    <property type="molecule type" value="Genomic_DNA"/>
</dbReference>
<dbReference type="AlphaFoldDB" id="A0A9D3PT14"/>
<dbReference type="PROSITE" id="PS50835">
    <property type="entry name" value="IG_LIKE"/>
    <property type="match status" value="2"/>
</dbReference>
<keyword evidence="2 6" id="KW-0472">Membrane</keyword>
<evidence type="ECO:0000313" key="9">
    <source>
        <dbReference type="EMBL" id="KAG7465972.1"/>
    </source>
</evidence>
<evidence type="ECO:0000256" key="5">
    <source>
        <dbReference type="ARBA" id="ARBA00023319"/>
    </source>
</evidence>
<evidence type="ECO:0000313" key="10">
    <source>
        <dbReference type="Proteomes" id="UP001046870"/>
    </source>
</evidence>
<keyword evidence="7" id="KW-0732">Signal</keyword>
<dbReference type="Proteomes" id="UP001046870">
    <property type="component" value="Chromosome 13"/>
</dbReference>
<keyword evidence="10" id="KW-1185">Reference proteome</keyword>
<dbReference type="InterPro" id="IPR051275">
    <property type="entry name" value="Cell_adhesion_signaling"/>
</dbReference>
<keyword evidence="6" id="KW-1133">Transmembrane helix</keyword>
<reference evidence="9" key="1">
    <citation type="submission" date="2021-01" db="EMBL/GenBank/DDBJ databases">
        <authorList>
            <person name="Zahm M."/>
            <person name="Roques C."/>
            <person name="Cabau C."/>
            <person name="Klopp C."/>
            <person name="Donnadieu C."/>
            <person name="Jouanno E."/>
            <person name="Lampietro C."/>
            <person name="Louis A."/>
            <person name="Herpin A."/>
            <person name="Echchiki A."/>
            <person name="Berthelot C."/>
            <person name="Parey E."/>
            <person name="Roest-Crollius H."/>
            <person name="Braasch I."/>
            <person name="Postlethwait J."/>
            <person name="Bobe J."/>
            <person name="Montfort J."/>
            <person name="Bouchez O."/>
            <person name="Begum T."/>
            <person name="Mejri S."/>
            <person name="Adams A."/>
            <person name="Chen W.-J."/>
            <person name="Guiguen Y."/>
        </authorList>
    </citation>
    <scope>NUCLEOTIDE SEQUENCE</scope>
    <source>
        <strain evidence="9">YG-15Mar2019-1</strain>
        <tissue evidence="9">Brain</tissue>
    </source>
</reference>
<name>A0A9D3PT14_MEGAT</name>
<dbReference type="InterPro" id="IPR003598">
    <property type="entry name" value="Ig_sub2"/>
</dbReference>
<keyword evidence="6" id="KW-0812">Transmembrane</keyword>
<evidence type="ECO:0000256" key="4">
    <source>
        <dbReference type="ARBA" id="ARBA00023180"/>
    </source>
</evidence>
<keyword evidence="3" id="KW-1015">Disulfide bond</keyword>
<feature type="signal peptide" evidence="7">
    <location>
        <begin position="1"/>
        <end position="29"/>
    </location>
</feature>
<dbReference type="InterPro" id="IPR003599">
    <property type="entry name" value="Ig_sub"/>
</dbReference>
<dbReference type="GO" id="GO:0016020">
    <property type="term" value="C:membrane"/>
    <property type="evidence" value="ECO:0007669"/>
    <property type="project" value="UniProtKB-SubCell"/>
</dbReference>
<dbReference type="Gene3D" id="2.60.40.10">
    <property type="entry name" value="Immunoglobulins"/>
    <property type="match status" value="2"/>
</dbReference>
<sequence length="335" mass="36612">MHRLQVQVLYTPQRTTMLGLLLFCASANAAYTNSPGDLRVLPTTSSAGNQSSPPTGVVLTFTSGASVMLVGDSVSIYCQSNDSAVSGLYYWYHRKQPTDMFSLIGNDQLLTRENLRLNDSGQYKCMFRETYNTIKLTVLERISNLSVVASPQDLFVFEGHSVTLECIATSAPSSISWTWYRLGEAGSQSIASERVLTLSRAGESGEYYCQASSSVLGVSQQETSHHHRVDIIPMPVECHLGVAAFALILLCWIFIILLIVFALLLMQRGMESTALNMGPMASPAKGLPASAKGTKADLQQPTDDEVYMNCEGTGDAYSDLNPNHMIEENTYDCLS</sequence>
<feature type="domain" description="Ig-like" evidence="8">
    <location>
        <begin position="145"/>
        <end position="219"/>
    </location>
</feature>
<comment type="caution">
    <text evidence="9">The sequence shown here is derived from an EMBL/GenBank/DDBJ whole genome shotgun (WGS) entry which is preliminary data.</text>
</comment>
<feature type="domain" description="Ig-like" evidence="8">
    <location>
        <begin position="54"/>
        <end position="137"/>
    </location>
</feature>
<dbReference type="InterPro" id="IPR036179">
    <property type="entry name" value="Ig-like_dom_sf"/>
</dbReference>
<dbReference type="OrthoDB" id="8959865at2759"/>
<dbReference type="SMART" id="SM00408">
    <property type="entry name" value="IGc2"/>
    <property type="match status" value="2"/>
</dbReference>
<protein>
    <recommendedName>
        <fullName evidence="8">Ig-like domain-containing protein</fullName>
    </recommendedName>
</protein>
<evidence type="ECO:0000256" key="2">
    <source>
        <dbReference type="ARBA" id="ARBA00023136"/>
    </source>
</evidence>
<gene>
    <name evidence="9" type="ORF">MATL_G00159860</name>
</gene>
<organism evidence="9 10">
    <name type="scientific">Megalops atlanticus</name>
    <name type="common">Tarpon</name>
    <name type="synonym">Clupea gigantea</name>
    <dbReference type="NCBI Taxonomy" id="7932"/>
    <lineage>
        <taxon>Eukaryota</taxon>
        <taxon>Metazoa</taxon>
        <taxon>Chordata</taxon>
        <taxon>Craniata</taxon>
        <taxon>Vertebrata</taxon>
        <taxon>Euteleostomi</taxon>
        <taxon>Actinopterygii</taxon>
        <taxon>Neopterygii</taxon>
        <taxon>Teleostei</taxon>
        <taxon>Elopiformes</taxon>
        <taxon>Megalopidae</taxon>
        <taxon>Megalops</taxon>
    </lineage>
</organism>
<comment type="subcellular location">
    <subcellularLocation>
        <location evidence="1">Membrane</location>
        <topology evidence="1">Single-pass type I membrane protein</topology>
    </subcellularLocation>
</comment>